<dbReference type="EMBL" id="JAGTJQ010000015">
    <property type="protein sequence ID" value="KAH7012079.1"/>
    <property type="molecule type" value="Genomic_DNA"/>
</dbReference>
<evidence type="ECO:0000313" key="2">
    <source>
        <dbReference type="EMBL" id="KAH7012079.1"/>
    </source>
</evidence>
<feature type="region of interest" description="Disordered" evidence="1">
    <location>
        <begin position="377"/>
        <end position="411"/>
    </location>
</feature>
<proteinExistence type="predicted"/>
<evidence type="ECO:0000313" key="3">
    <source>
        <dbReference type="Proteomes" id="UP000756346"/>
    </source>
</evidence>
<dbReference type="RefSeq" id="XP_046004455.1">
    <property type="nucleotide sequence ID" value="XM_046157553.1"/>
</dbReference>
<gene>
    <name evidence="2" type="ORF">B0I36DRAFT_356177</name>
</gene>
<sequence length="411" mass="45035">MASVDMARQSEAECLTSLLNGSGPVGGPLLKSTGLKYYRQIATLPELLPTIRTFLGKVVNEAPLGQRDSGSGNPHKASPQCEFFHGAVKINIPSVRSFMGLSRLSAATKIVLVGLKYYLQFATLRERLTAITTFLGCYDPRTSSYNQDIPRLSAATKTVSVELGYYLQVVRSRERLTTIRTFLVSDVRLGMRACHSLLFLRQDRDSRGLGPLLHLPSWLLFGADTNFVFGLCAPPTTSANVVFWSVGMTRHSELIFGFLRLASGIIATSSFRNTATNPSRTTTLDNILSRRRSWHRPAMRDSSPLAGWIRLEEPEEKWWQAPSIIAPHDPQPLPFRQSRHGVAAAGLSLVAFRISDERTGINDWYLSVPDGFHPAHHAVRKGRSSDSSGVSGGSGGGVPFKVRSASQDAPA</sequence>
<evidence type="ECO:0000256" key="1">
    <source>
        <dbReference type="SAM" id="MobiDB-lite"/>
    </source>
</evidence>
<name>A0A9P9BHL5_9PEZI</name>
<accession>A0A9P9BHL5</accession>
<organism evidence="2 3">
    <name type="scientific">Microdochium trichocladiopsis</name>
    <dbReference type="NCBI Taxonomy" id="1682393"/>
    <lineage>
        <taxon>Eukaryota</taxon>
        <taxon>Fungi</taxon>
        <taxon>Dikarya</taxon>
        <taxon>Ascomycota</taxon>
        <taxon>Pezizomycotina</taxon>
        <taxon>Sordariomycetes</taxon>
        <taxon>Xylariomycetidae</taxon>
        <taxon>Xylariales</taxon>
        <taxon>Microdochiaceae</taxon>
        <taxon>Microdochium</taxon>
    </lineage>
</organism>
<protein>
    <submittedName>
        <fullName evidence="2">Uncharacterized protein</fullName>
    </submittedName>
</protein>
<dbReference type="Proteomes" id="UP000756346">
    <property type="component" value="Unassembled WGS sequence"/>
</dbReference>
<dbReference type="GeneID" id="70187099"/>
<keyword evidence="3" id="KW-1185">Reference proteome</keyword>
<reference evidence="2" key="1">
    <citation type="journal article" date="2021" name="Nat. Commun.">
        <title>Genetic determinants of endophytism in the Arabidopsis root mycobiome.</title>
        <authorList>
            <person name="Mesny F."/>
            <person name="Miyauchi S."/>
            <person name="Thiergart T."/>
            <person name="Pickel B."/>
            <person name="Atanasova L."/>
            <person name="Karlsson M."/>
            <person name="Huettel B."/>
            <person name="Barry K.W."/>
            <person name="Haridas S."/>
            <person name="Chen C."/>
            <person name="Bauer D."/>
            <person name="Andreopoulos W."/>
            <person name="Pangilinan J."/>
            <person name="LaButti K."/>
            <person name="Riley R."/>
            <person name="Lipzen A."/>
            <person name="Clum A."/>
            <person name="Drula E."/>
            <person name="Henrissat B."/>
            <person name="Kohler A."/>
            <person name="Grigoriev I.V."/>
            <person name="Martin F.M."/>
            <person name="Hacquard S."/>
        </authorList>
    </citation>
    <scope>NUCLEOTIDE SEQUENCE</scope>
    <source>
        <strain evidence="2">MPI-CAGE-CH-0230</strain>
    </source>
</reference>
<dbReference type="AlphaFoldDB" id="A0A9P9BHL5"/>
<comment type="caution">
    <text evidence="2">The sequence shown here is derived from an EMBL/GenBank/DDBJ whole genome shotgun (WGS) entry which is preliminary data.</text>
</comment>